<comment type="caution">
    <text evidence="1">Lacks conserved residue(s) required for the propagation of feature annotation.</text>
</comment>
<organism evidence="5 6">
    <name type="scientific">Aduncisulcus paluster</name>
    <dbReference type="NCBI Taxonomy" id="2918883"/>
    <lineage>
        <taxon>Eukaryota</taxon>
        <taxon>Metamonada</taxon>
        <taxon>Carpediemonas-like organisms</taxon>
        <taxon>Aduncisulcus</taxon>
    </lineage>
</organism>
<feature type="compositionally biased region" description="Basic and acidic residues" evidence="2">
    <location>
        <begin position="421"/>
        <end position="435"/>
    </location>
</feature>
<feature type="compositionally biased region" description="Basic residues" evidence="2">
    <location>
        <begin position="436"/>
        <end position="454"/>
    </location>
</feature>
<accession>A0ABQ5KI54</accession>
<feature type="region of interest" description="Disordered" evidence="2">
    <location>
        <begin position="366"/>
        <end position="462"/>
    </location>
</feature>
<dbReference type="PROSITE" id="PS50026">
    <property type="entry name" value="EGF_3"/>
    <property type="match status" value="1"/>
</dbReference>
<keyword evidence="3" id="KW-0812">Transmembrane</keyword>
<evidence type="ECO:0000259" key="4">
    <source>
        <dbReference type="PROSITE" id="PS50026"/>
    </source>
</evidence>
<keyword evidence="3" id="KW-0472">Membrane</keyword>
<evidence type="ECO:0000256" key="2">
    <source>
        <dbReference type="SAM" id="MobiDB-lite"/>
    </source>
</evidence>
<feature type="disulfide bond" evidence="1">
    <location>
        <begin position="73"/>
        <end position="82"/>
    </location>
</feature>
<dbReference type="PROSITE" id="PS00022">
    <property type="entry name" value="EGF_1"/>
    <property type="match status" value="1"/>
</dbReference>
<dbReference type="EMBL" id="BQXS01009954">
    <property type="protein sequence ID" value="GKT32210.1"/>
    <property type="molecule type" value="Genomic_DNA"/>
</dbReference>
<keyword evidence="1" id="KW-1015">Disulfide bond</keyword>
<dbReference type="Gene3D" id="2.10.25.10">
    <property type="entry name" value="Laminin"/>
    <property type="match status" value="1"/>
</dbReference>
<evidence type="ECO:0000313" key="6">
    <source>
        <dbReference type="Proteomes" id="UP001057375"/>
    </source>
</evidence>
<name>A0ABQ5KI54_9EUKA</name>
<feature type="compositionally biased region" description="Basic residues" evidence="2">
    <location>
        <begin position="385"/>
        <end position="402"/>
    </location>
</feature>
<evidence type="ECO:0000256" key="3">
    <source>
        <dbReference type="SAM" id="Phobius"/>
    </source>
</evidence>
<reference evidence="5" key="1">
    <citation type="submission" date="2022-03" db="EMBL/GenBank/DDBJ databases">
        <title>Draft genome sequence of Aduncisulcus paluster, a free-living microaerophilic Fornicata.</title>
        <authorList>
            <person name="Yuyama I."/>
            <person name="Kume K."/>
            <person name="Tamura T."/>
            <person name="Inagaki Y."/>
            <person name="Hashimoto T."/>
        </authorList>
    </citation>
    <scope>NUCLEOTIDE SEQUENCE</scope>
    <source>
        <strain evidence="5">NY0171</strain>
    </source>
</reference>
<keyword evidence="1" id="KW-0245">EGF-like domain</keyword>
<feature type="non-terminal residue" evidence="5">
    <location>
        <position position="1"/>
    </location>
</feature>
<dbReference type="InterPro" id="IPR000742">
    <property type="entry name" value="EGF"/>
</dbReference>
<sequence>PVSDDLGLCSGSSRGTCDAATHTCVCESGYYGSACNLYCDNLSRCGLHGQCAVGDLSSDSSETSSSETLYCECDAGWYGSTCSSQYPVETVEYVNDDDETNPTIVDYVCGVNYSTNPSSSYSADGIYSSDTDTYSCDCSSYGLITDASTSTCIDPATHPEYKDIAGNDTACLTCGTTTDSHGICVLGEGEDSLTAMCQCEYGWGNFDDSTSISCSYDMCGVTADSYSESSEDPSSLCSSHGMCNSYTYADSNALNIQYGCMCDIGWNGMMCDEEDNNSLKIFVWISVIVLLISIGFSILGFTFWFRLRKKNLTTVNAWSPSNSSLVIPSDFAESTPTVVQVRDDPSLHESLSTTLETSSYVTVKRRKKVSDSKEEKEKKKVEIKSKKKKKKEKKPKKSKKRKRELDHQEQNEFEGEDDGKEVELEMSKKEDITKSKKEKLKKKRKGKSKPKHKLKPIDSPHE</sequence>
<proteinExistence type="predicted"/>
<keyword evidence="6" id="KW-1185">Reference proteome</keyword>
<dbReference type="Proteomes" id="UP001057375">
    <property type="component" value="Unassembled WGS sequence"/>
</dbReference>
<protein>
    <recommendedName>
        <fullName evidence="4">EGF-like domain-containing protein</fullName>
    </recommendedName>
</protein>
<gene>
    <name evidence="5" type="ORF">ADUPG1_006409</name>
</gene>
<feature type="compositionally biased region" description="Basic and acidic residues" evidence="2">
    <location>
        <begin position="369"/>
        <end position="384"/>
    </location>
</feature>
<comment type="caution">
    <text evidence="5">The sequence shown here is derived from an EMBL/GenBank/DDBJ whole genome shotgun (WGS) entry which is preliminary data.</text>
</comment>
<keyword evidence="3" id="KW-1133">Transmembrane helix</keyword>
<evidence type="ECO:0000256" key="1">
    <source>
        <dbReference type="PROSITE-ProRule" id="PRU00076"/>
    </source>
</evidence>
<feature type="compositionally biased region" description="Acidic residues" evidence="2">
    <location>
        <begin position="411"/>
        <end position="420"/>
    </location>
</feature>
<feature type="transmembrane region" description="Helical" evidence="3">
    <location>
        <begin position="281"/>
        <end position="305"/>
    </location>
</feature>
<evidence type="ECO:0000313" key="5">
    <source>
        <dbReference type="EMBL" id="GKT32210.1"/>
    </source>
</evidence>
<feature type="domain" description="EGF-like" evidence="4">
    <location>
        <begin position="41"/>
        <end position="83"/>
    </location>
</feature>
<dbReference type="PROSITE" id="PS01186">
    <property type="entry name" value="EGF_2"/>
    <property type="match status" value="1"/>
</dbReference>